<sequence>MHILVENTATHQELPSAEQKNKKELLKYIQDAMNIQGEIREYISQKTGIYGEAAEAFNAVTTPNHAIFEKEPYSKVQVCIKAISKASEYLLINKNL</sequence>
<reference evidence="1 2" key="1">
    <citation type="submission" date="2019-11" db="EMBL/GenBank/DDBJ databases">
        <title>Novel Deefgea species.</title>
        <authorList>
            <person name="Han J.-H."/>
        </authorList>
    </citation>
    <scope>NUCLEOTIDE SEQUENCE [LARGE SCALE GENOMIC DNA]</scope>
    <source>
        <strain evidence="1 2">LMG 24817</strain>
    </source>
</reference>
<protein>
    <submittedName>
        <fullName evidence="1">Uncharacterized protein</fullName>
    </submittedName>
</protein>
<keyword evidence="2" id="KW-1185">Reference proteome</keyword>
<organism evidence="1 2">
    <name type="scientific">Deefgea chitinilytica</name>
    <dbReference type="NCBI Taxonomy" id="570276"/>
    <lineage>
        <taxon>Bacteria</taxon>
        <taxon>Pseudomonadati</taxon>
        <taxon>Pseudomonadota</taxon>
        <taxon>Betaproteobacteria</taxon>
        <taxon>Neisseriales</taxon>
        <taxon>Chitinibacteraceae</taxon>
        <taxon>Deefgea</taxon>
    </lineage>
</organism>
<comment type="caution">
    <text evidence="1">The sequence shown here is derived from an EMBL/GenBank/DDBJ whole genome shotgun (WGS) entry which is preliminary data.</text>
</comment>
<proteinExistence type="predicted"/>
<evidence type="ECO:0000313" key="1">
    <source>
        <dbReference type="EMBL" id="MBM5570657.1"/>
    </source>
</evidence>
<name>A0ABS2C9C6_9NEIS</name>
<dbReference type="RefSeq" id="WP_203569943.1">
    <property type="nucleotide sequence ID" value="NZ_WOFE01000001.1"/>
</dbReference>
<dbReference type="EMBL" id="WOFE01000001">
    <property type="protein sequence ID" value="MBM5570657.1"/>
    <property type="molecule type" value="Genomic_DNA"/>
</dbReference>
<evidence type="ECO:0000313" key="2">
    <source>
        <dbReference type="Proteomes" id="UP001195660"/>
    </source>
</evidence>
<dbReference type="Proteomes" id="UP001195660">
    <property type="component" value="Unassembled WGS sequence"/>
</dbReference>
<gene>
    <name evidence="1" type="ORF">GM173_03580</name>
</gene>
<accession>A0ABS2C9C6</accession>